<feature type="transmembrane region" description="Helical" evidence="1">
    <location>
        <begin position="188"/>
        <end position="216"/>
    </location>
</feature>
<evidence type="ECO:0000256" key="1">
    <source>
        <dbReference type="SAM" id="Phobius"/>
    </source>
</evidence>
<evidence type="ECO:0008006" key="4">
    <source>
        <dbReference type="Google" id="ProtNLM"/>
    </source>
</evidence>
<keyword evidence="1" id="KW-0472">Membrane</keyword>
<accession>A0ABP1RUQ8</accession>
<keyword evidence="1" id="KW-0812">Transmembrane</keyword>
<keyword evidence="1" id="KW-1133">Transmembrane helix</keyword>
<organism evidence="2 3">
    <name type="scientific">Orchesella dallaii</name>
    <dbReference type="NCBI Taxonomy" id="48710"/>
    <lineage>
        <taxon>Eukaryota</taxon>
        <taxon>Metazoa</taxon>
        <taxon>Ecdysozoa</taxon>
        <taxon>Arthropoda</taxon>
        <taxon>Hexapoda</taxon>
        <taxon>Collembola</taxon>
        <taxon>Entomobryomorpha</taxon>
        <taxon>Entomobryoidea</taxon>
        <taxon>Orchesellidae</taxon>
        <taxon>Orchesellinae</taxon>
        <taxon>Orchesella</taxon>
    </lineage>
</organism>
<dbReference type="Proteomes" id="UP001642540">
    <property type="component" value="Unassembled WGS sequence"/>
</dbReference>
<comment type="caution">
    <text evidence="2">The sequence shown here is derived from an EMBL/GenBank/DDBJ whole genome shotgun (WGS) entry which is preliminary data.</text>
</comment>
<dbReference type="EMBL" id="CAXLJM020000109">
    <property type="protein sequence ID" value="CAL8135913.1"/>
    <property type="molecule type" value="Genomic_DNA"/>
</dbReference>
<reference evidence="2 3" key="1">
    <citation type="submission" date="2024-08" db="EMBL/GenBank/DDBJ databases">
        <authorList>
            <person name="Cucini C."/>
            <person name="Frati F."/>
        </authorList>
    </citation>
    <scope>NUCLEOTIDE SEQUENCE [LARGE SCALE GENOMIC DNA]</scope>
</reference>
<keyword evidence="3" id="KW-1185">Reference proteome</keyword>
<evidence type="ECO:0000313" key="3">
    <source>
        <dbReference type="Proteomes" id="UP001642540"/>
    </source>
</evidence>
<gene>
    <name evidence="2" type="ORF">ODALV1_LOCUS26200</name>
</gene>
<sequence>MLLKENLIRFIKLHLQLQSLLGTRPFKFSATDKLIPCHKREYSWVLIKGFLLTLYNITEWMQVIHSVGHAVLANVSESLLFASTKAAYCFTKYTLITRQRSLIELFNLLLNFEKANFAGLHILKSNSKTLVQVTQLLAIIFATYSTLCYLVMLWIFPCELVPIAYFTMPECLNPSYHGDWSISSRFQLVMICIFVMWQCIDFAGDLTLFVVHLTLVQSYCFYRYVQLVDQLIVEKPKQALKHLPLYRQIQILNRYYNVIRNNGIIIAHEYLLIIAFIISVFMLISLGSNGTLPELILFGLCGFDGAIVLLVCNTLMGQIYSGSKQFRTKIKEHILSNQVLNKQRKWTQRYLKSCAVLKCNIGDVNFIEELTPLVMIDFCINQIVSLLLLQK</sequence>
<feature type="transmembrane region" description="Helical" evidence="1">
    <location>
        <begin position="295"/>
        <end position="316"/>
    </location>
</feature>
<feature type="transmembrane region" description="Helical" evidence="1">
    <location>
        <begin position="270"/>
        <end position="289"/>
    </location>
</feature>
<proteinExistence type="predicted"/>
<evidence type="ECO:0000313" key="2">
    <source>
        <dbReference type="EMBL" id="CAL8135913.1"/>
    </source>
</evidence>
<protein>
    <recommendedName>
        <fullName evidence="4">Odorant receptor</fullName>
    </recommendedName>
</protein>
<feature type="transmembrane region" description="Helical" evidence="1">
    <location>
        <begin position="136"/>
        <end position="156"/>
    </location>
</feature>
<name>A0ABP1RUQ8_9HEXA</name>